<dbReference type="EMBL" id="BPLQ01005119">
    <property type="protein sequence ID" value="GIY12772.1"/>
    <property type="molecule type" value="Genomic_DNA"/>
</dbReference>
<reference evidence="2 3" key="1">
    <citation type="submission" date="2021-06" db="EMBL/GenBank/DDBJ databases">
        <title>Caerostris darwini draft genome.</title>
        <authorList>
            <person name="Kono N."/>
            <person name="Arakawa K."/>
        </authorList>
    </citation>
    <scope>NUCLEOTIDE SEQUENCE [LARGE SCALE GENOMIC DNA]</scope>
</reference>
<feature type="compositionally biased region" description="Polar residues" evidence="1">
    <location>
        <begin position="24"/>
        <end position="33"/>
    </location>
</feature>
<evidence type="ECO:0000256" key="1">
    <source>
        <dbReference type="SAM" id="MobiDB-lite"/>
    </source>
</evidence>
<comment type="caution">
    <text evidence="2">The sequence shown here is derived from an EMBL/GenBank/DDBJ whole genome shotgun (WGS) entry which is preliminary data.</text>
</comment>
<keyword evidence="3" id="KW-1185">Reference proteome</keyword>
<sequence length="134" mass="15231">MIRPISNRQPSPDCRIHPTPKSGDLSNRTSGQWSRRHTIASPSSDYRQTHPAALFSLVCRTSDRVSGSLSCPNEEAFSLLDEFSLHVTTAKRNLILETFLGDRFRQQRGRCVARSGKKNKRGKLRPWNILPILF</sequence>
<accession>A0AAV4QU61</accession>
<evidence type="ECO:0000313" key="2">
    <source>
        <dbReference type="EMBL" id="GIY12772.1"/>
    </source>
</evidence>
<feature type="region of interest" description="Disordered" evidence="1">
    <location>
        <begin position="1"/>
        <end position="45"/>
    </location>
</feature>
<proteinExistence type="predicted"/>
<organism evidence="2 3">
    <name type="scientific">Caerostris darwini</name>
    <dbReference type="NCBI Taxonomy" id="1538125"/>
    <lineage>
        <taxon>Eukaryota</taxon>
        <taxon>Metazoa</taxon>
        <taxon>Ecdysozoa</taxon>
        <taxon>Arthropoda</taxon>
        <taxon>Chelicerata</taxon>
        <taxon>Arachnida</taxon>
        <taxon>Araneae</taxon>
        <taxon>Araneomorphae</taxon>
        <taxon>Entelegynae</taxon>
        <taxon>Araneoidea</taxon>
        <taxon>Araneidae</taxon>
        <taxon>Caerostris</taxon>
    </lineage>
</organism>
<evidence type="ECO:0000313" key="3">
    <source>
        <dbReference type="Proteomes" id="UP001054837"/>
    </source>
</evidence>
<feature type="compositionally biased region" description="Polar residues" evidence="1">
    <location>
        <begin position="1"/>
        <end position="10"/>
    </location>
</feature>
<dbReference type="AlphaFoldDB" id="A0AAV4QU61"/>
<dbReference type="Proteomes" id="UP001054837">
    <property type="component" value="Unassembled WGS sequence"/>
</dbReference>
<gene>
    <name evidence="2" type="ORF">CDAR_78671</name>
</gene>
<name>A0AAV4QU61_9ARAC</name>
<protein>
    <submittedName>
        <fullName evidence="2">Uncharacterized protein</fullName>
    </submittedName>
</protein>